<proteinExistence type="predicted"/>
<evidence type="ECO:0000256" key="1">
    <source>
        <dbReference type="SAM" id="Phobius"/>
    </source>
</evidence>
<feature type="transmembrane region" description="Helical" evidence="1">
    <location>
        <begin position="185"/>
        <end position="205"/>
    </location>
</feature>
<keyword evidence="1" id="KW-0472">Membrane</keyword>
<sequence length="238" mass="25830">MLVLGVSLGQSAVYAVVSLLNKLTTGPLAEQEARINVSQSERQYFDLTYQLLGIGFALVPVLLALYFLSASGRGALRRMGLDLSRPWRDLGVGIGLLALIGLPTLGMYAAGSALGLTAKVVPNALNTYWWTVPVLILAAIKNGLLEEILMVGYLMDRLPRFGWPMVTVVLSTALLRGSYHLYQGIGPFIGNVLLGILFSLFYLKYRRVMPLVIAHSLIDIVGFLAPAVLTILPGLFAR</sequence>
<keyword evidence="3" id="KW-0378">Hydrolase</keyword>
<feature type="transmembrane region" description="Helical" evidence="1">
    <location>
        <begin position="217"/>
        <end position="236"/>
    </location>
</feature>
<gene>
    <name evidence="3" type="ORF">LWF01_12965</name>
</gene>
<protein>
    <submittedName>
        <fullName evidence="3">CPBP family glutamic-type intramembrane protease</fullName>
        <ecNumber evidence="3">3.4.-.-</ecNumber>
    </submittedName>
</protein>
<evidence type="ECO:0000313" key="4">
    <source>
        <dbReference type="Proteomes" id="UP001209083"/>
    </source>
</evidence>
<dbReference type="EMBL" id="CP090958">
    <property type="protein sequence ID" value="WGW14112.1"/>
    <property type="molecule type" value="Genomic_DNA"/>
</dbReference>
<dbReference type="GO" id="GO:0008233">
    <property type="term" value="F:peptidase activity"/>
    <property type="evidence" value="ECO:0007669"/>
    <property type="project" value="UniProtKB-KW"/>
</dbReference>
<keyword evidence="4" id="KW-1185">Reference proteome</keyword>
<dbReference type="GO" id="GO:0006508">
    <property type="term" value="P:proteolysis"/>
    <property type="evidence" value="ECO:0007669"/>
    <property type="project" value="UniProtKB-KW"/>
</dbReference>
<feature type="transmembrane region" description="Helical" evidence="1">
    <location>
        <begin position="90"/>
        <end position="110"/>
    </location>
</feature>
<keyword evidence="3" id="KW-0645">Protease</keyword>
<dbReference type="Proteomes" id="UP001209083">
    <property type="component" value="Chromosome"/>
</dbReference>
<feature type="domain" description="CAAX prenyl protease 2/Lysostaphin resistance protein A-like" evidence="2">
    <location>
        <begin position="129"/>
        <end position="220"/>
    </location>
</feature>
<feature type="transmembrane region" description="Helical" evidence="1">
    <location>
        <begin position="130"/>
        <end position="154"/>
    </location>
</feature>
<evidence type="ECO:0000313" key="3">
    <source>
        <dbReference type="EMBL" id="WGW14112.1"/>
    </source>
</evidence>
<reference evidence="3 4" key="1">
    <citation type="submission" date="2023-05" db="EMBL/GenBank/DDBJ databases">
        <title>Lithophilousrod everest ZFBP1038 complete genpme.</title>
        <authorList>
            <person name="Tian M."/>
        </authorList>
    </citation>
    <scope>NUCLEOTIDE SEQUENCE [LARGE SCALE GENOMIC DNA]</scope>
    <source>
        <strain evidence="3 4">ZFBP1038</strain>
    </source>
</reference>
<evidence type="ECO:0000259" key="2">
    <source>
        <dbReference type="Pfam" id="PF02517"/>
    </source>
</evidence>
<organism evidence="3 4">
    <name type="scientific">Saxibacter everestensis</name>
    <dbReference type="NCBI Taxonomy" id="2909229"/>
    <lineage>
        <taxon>Bacteria</taxon>
        <taxon>Bacillati</taxon>
        <taxon>Actinomycetota</taxon>
        <taxon>Actinomycetes</taxon>
        <taxon>Micrococcales</taxon>
        <taxon>Brevibacteriaceae</taxon>
        <taxon>Saxibacter</taxon>
    </lineage>
</organism>
<keyword evidence="1" id="KW-1133">Transmembrane helix</keyword>
<feature type="transmembrane region" description="Helical" evidence="1">
    <location>
        <begin position="161"/>
        <end position="179"/>
    </location>
</feature>
<feature type="transmembrane region" description="Helical" evidence="1">
    <location>
        <begin position="47"/>
        <end position="69"/>
    </location>
</feature>
<keyword evidence="1" id="KW-0812">Transmembrane</keyword>
<name>A0ABY8QYR1_9MICO</name>
<dbReference type="Pfam" id="PF02517">
    <property type="entry name" value="Rce1-like"/>
    <property type="match status" value="1"/>
</dbReference>
<accession>A0ABY8QYR1</accession>
<dbReference type="InterPro" id="IPR003675">
    <property type="entry name" value="Rce1/LyrA-like_dom"/>
</dbReference>
<dbReference type="EC" id="3.4.-.-" evidence="3"/>